<proteinExistence type="predicted"/>
<reference evidence="1" key="1">
    <citation type="submission" date="2020-04" db="EMBL/GenBank/DDBJ databases">
        <authorList>
            <person name="Alioto T."/>
            <person name="Alioto T."/>
            <person name="Gomez Garrido J."/>
        </authorList>
    </citation>
    <scope>NUCLEOTIDE SEQUENCE</scope>
    <source>
        <strain evidence="1">A484AB</strain>
    </source>
</reference>
<comment type="caution">
    <text evidence="1">The sequence shown here is derived from an EMBL/GenBank/DDBJ whole genome shotgun (WGS) entry which is preliminary data.</text>
</comment>
<keyword evidence="2" id="KW-1185">Reference proteome</keyword>
<dbReference type="AlphaFoldDB" id="A0A7D9J364"/>
<organism evidence="1 2">
    <name type="scientific">Paramuricea clavata</name>
    <name type="common">Red gorgonian</name>
    <name type="synonym">Violescent sea-whip</name>
    <dbReference type="NCBI Taxonomy" id="317549"/>
    <lineage>
        <taxon>Eukaryota</taxon>
        <taxon>Metazoa</taxon>
        <taxon>Cnidaria</taxon>
        <taxon>Anthozoa</taxon>
        <taxon>Octocorallia</taxon>
        <taxon>Malacalcyonacea</taxon>
        <taxon>Plexauridae</taxon>
        <taxon>Paramuricea</taxon>
    </lineage>
</organism>
<dbReference type="Gene3D" id="3.40.50.12690">
    <property type="match status" value="1"/>
</dbReference>
<feature type="non-terminal residue" evidence="1">
    <location>
        <position position="83"/>
    </location>
</feature>
<evidence type="ECO:0000313" key="2">
    <source>
        <dbReference type="Proteomes" id="UP001152795"/>
    </source>
</evidence>
<protein>
    <submittedName>
        <fullName evidence="1">Uncharacterized protein</fullName>
    </submittedName>
</protein>
<dbReference type="OrthoDB" id="10056446at2759"/>
<dbReference type="EMBL" id="CACRXK020011186">
    <property type="protein sequence ID" value="CAB4020923.1"/>
    <property type="molecule type" value="Genomic_DNA"/>
</dbReference>
<evidence type="ECO:0000313" key="1">
    <source>
        <dbReference type="EMBL" id="CAB4020923.1"/>
    </source>
</evidence>
<name>A0A7D9J364_PARCT</name>
<dbReference type="Proteomes" id="UP001152795">
    <property type="component" value="Unassembled WGS sequence"/>
</dbReference>
<accession>A0A7D9J364</accession>
<gene>
    <name evidence="1" type="ORF">PACLA_8A026956</name>
</gene>
<dbReference type="SUPFAM" id="SSF52266">
    <property type="entry name" value="SGNH hydrolase"/>
    <property type="match status" value="1"/>
</dbReference>
<sequence>MENQSENKPNIAIVGGSMIKNINPGKLSRKRVNKFTFPGKRAEEIASEVKNINVQLHPTHVIIHAGTNNLPTDTGDQCIKNIK</sequence>